<feature type="region of interest" description="Disordered" evidence="1">
    <location>
        <begin position="34"/>
        <end position="61"/>
    </location>
</feature>
<evidence type="ECO:0000313" key="3">
    <source>
        <dbReference type="Proteomes" id="UP000198432"/>
    </source>
</evidence>
<reference evidence="3" key="1">
    <citation type="submission" date="2017-06" db="EMBL/GenBank/DDBJ databases">
        <authorList>
            <person name="Varghese N."/>
            <person name="Submissions S."/>
        </authorList>
    </citation>
    <scope>NUCLEOTIDE SEQUENCE [LARGE SCALE GENOMIC DNA]</scope>
    <source>
        <strain evidence="3">NKM1</strain>
    </source>
</reference>
<dbReference type="PROSITE" id="PS51257">
    <property type="entry name" value="PROKAR_LIPOPROTEIN"/>
    <property type="match status" value="1"/>
</dbReference>
<name>A0A239DYV0_9BACT</name>
<feature type="region of interest" description="Disordered" evidence="1">
    <location>
        <begin position="144"/>
        <end position="175"/>
    </location>
</feature>
<dbReference type="Proteomes" id="UP000198432">
    <property type="component" value="Unassembled WGS sequence"/>
</dbReference>
<organism evidence="2 3">
    <name type="scientific">Pontibacter ummariensis</name>
    <dbReference type="NCBI Taxonomy" id="1610492"/>
    <lineage>
        <taxon>Bacteria</taxon>
        <taxon>Pseudomonadati</taxon>
        <taxon>Bacteroidota</taxon>
        <taxon>Cytophagia</taxon>
        <taxon>Cytophagales</taxon>
        <taxon>Hymenobacteraceae</taxon>
        <taxon>Pontibacter</taxon>
    </lineage>
</organism>
<protein>
    <submittedName>
        <fullName evidence="2">Uncharacterized protein</fullName>
    </submittedName>
</protein>
<dbReference type="RefSeq" id="WP_089318584.1">
    <property type="nucleotide sequence ID" value="NZ_FZOQ01000005.1"/>
</dbReference>
<gene>
    <name evidence="2" type="ORF">SAMN06296052_105163</name>
</gene>
<keyword evidence="3" id="KW-1185">Reference proteome</keyword>
<accession>A0A239DYV0</accession>
<feature type="compositionally biased region" description="Basic and acidic residues" evidence="1">
    <location>
        <begin position="150"/>
        <end position="165"/>
    </location>
</feature>
<evidence type="ECO:0000313" key="2">
    <source>
        <dbReference type="EMBL" id="SNS36824.1"/>
    </source>
</evidence>
<evidence type="ECO:0000256" key="1">
    <source>
        <dbReference type="SAM" id="MobiDB-lite"/>
    </source>
</evidence>
<dbReference type="EMBL" id="FZOQ01000005">
    <property type="protein sequence ID" value="SNS36824.1"/>
    <property type="molecule type" value="Genomic_DNA"/>
</dbReference>
<dbReference type="AlphaFoldDB" id="A0A239DYV0"/>
<sequence>MRKVFYTILTISILQFTMVGCGQGGDGETVELTEENSENNVDPDNLRGYGDREHGGLPPADPEADQYYGFDRDNLLNEIEADFVGDAELASRIVEVYYDRSMQLSELEAKLNVEGEPATDEAERQRQAIEQETDRQIREILSPEQYRTYEQNRSKYDQILERGRGETLQTEENEM</sequence>
<proteinExistence type="predicted"/>